<dbReference type="Proteomes" id="UP000746649">
    <property type="component" value="Unassembled WGS sequence"/>
</dbReference>
<evidence type="ECO:0000256" key="6">
    <source>
        <dbReference type="ARBA" id="ARBA00026091"/>
    </source>
</evidence>
<dbReference type="Gene3D" id="2.60.40.3290">
    <property type="entry name" value="Fimbrial protein EcpA"/>
    <property type="match status" value="1"/>
</dbReference>
<keyword evidence="4 8" id="KW-0732">Signal</keyword>
<feature type="signal peptide" evidence="8">
    <location>
        <begin position="1"/>
        <end position="21"/>
    </location>
</feature>
<gene>
    <name evidence="9" type="ORF">I6M88_13085</name>
</gene>
<dbReference type="Pfam" id="PF16449">
    <property type="entry name" value="MatB"/>
    <property type="match status" value="1"/>
</dbReference>
<evidence type="ECO:0000256" key="3">
    <source>
        <dbReference type="ARBA" id="ARBA00014507"/>
    </source>
</evidence>
<evidence type="ECO:0000256" key="1">
    <source>
        <dbReference type="ARBA" id="ARBA00004561"/>
    </source>
</evidence>
<organism evidence="9 10">
    <name type="scientific">Citrobacter sedlakii</name>
    <dbReference type="NCBI Taxonomy" id="67826"/>
    <lineage>
        <taxon>Bacteria</taxon>
        <taxon>Pseudomonadati</taxon>
        <taxon>Pseudomonadota</taxon>
        <taxon>Gammaproteobacteria</taxon>
        <taxon>Enterobacterales</taxon>
        <taxon>Enterobacteriaceae</taxon>
        <taxon>Citrobacter</taxon>
        <taxon>Citrobacter freundii complex</taxon>
    </lineage>
</organism>
<evidence type="ECO:0000256" key="2">
    <source>
        <dbReference type="ARBA" id="ARBA00007305"/>
    </source>
</evidence>
<evidence type="ECO:0000256" key="5">
    <source>
        <dbReference type="ARBA" id="ARBA00023263"/>
    </source>
</evidence>
<evidence type="ECO:0000313" key="10">
    <source>
        <dbReference type="Proteomes" id="UP000746649"/>
    </source>
</evidence>
<keyword evidence="5" id="KW-0281">Fimbrium</keyword>
<reference evidence="9 10" key="1">
    <citation type="submission" date="2020-11" db="EMBL/GenBank/DDBJ databases">
        <title>Enhanced detection system for hospital associated transmission using whole genome sequencing surveillance.</title>
        <authorList>
            <person name="Harrison L.H."/>
            <person name="Van Tyne D."/>
            <person name="Marsh J.W."/>
            <person name="Griffith M.P."/>
            <person name="Snyder D.J."/>
            <person name="Cooper V.S."/>
            <person name="Mustapha M."/>
        </authorList>
    </citation>
    <scope>NUCLEOTIDE SEQUENCE [LARGE SCALE GENOMIC DNA]</scope>
    <source>
        <strain evidence="9 10">CB00117</strain>
    </source>
</reference>
<comment type="subcellular location">
    <subcellularLocation>
        <location evidence="1">Fimbrium</location>
    </subcellularLocation>
</comment>
<protein>
    <recommendedName>
        <fullName evidence="3">Common pilus major fimbrillin subunit EcpA</fullName>
    </recommendedName>
    <alternativeName>
        <fullName evidence="7">MatB fimbrillin</fullName>
    </alternativeName>
</protein>
<comment type="caution">
    <text evidence="9">The sequence shown here is derived from an EMBL/GenBank/DDBJ whole genome shotgun (WGS) entry which is preliminary data.</text>
</comment>
<name>A0ABS0ZU42_9ENTR</name>
<proteinExistence type="inferred from homology"/>
<accession>A0ABS0ZU42</accession>
<evidence type="ECO:0000256" key="4">
    <source>
        <dbReference type="ARBA" id="ARBA00022729"/>
    </source>
</evidence>
<dbReference type="RefSeq" id="WP_042292089.1">
    <property type="nucleotide sequence ID" value="NZ_CABLBY010000016.1"/>
</dbReference>
<comment type="similarity">
    <text evidence="2">Belongs to the EcpA/MatB fimbrillin family.</text>
</comment>
<dbReference type="GeneID" id="84235200"/>
<sequence length="197" mass="20518">MKKILLVASLASVFAAANATADVTASATASWDATATKDTKSMLVVTPLNSLTFQYAEGLNAFNSQDGAFDITIQGQDTATDFELTAQVISNTLTNASGDASTLDVGVAWNGTALSSASETVLVNKSKTSGLENLLAEGAYNGTERVSDQSNFKFTIASATVDGTTPVTDYSTLPDGYWSGDVKVQFNATWTTPTTTP</sequence>
<evidence type="ECO:0000256" key="8">
    <source>
        <dbReference type="SAM" id="SignalP"/>
    </source>
</evidence>
<evidence type="ECO:0000256" key="7">
    <source>
        <dbReference type="ARBA" id="ARBA00031192"/>
    </source>
</evidence>
<comment type="subunit">
    <text evidence="6">Self-associates. Forms filaments. Interacts with EcpD.</text>
</comment>
<dbReference type="EMBL" id="JADWND010000005">
    <property type="protein sequence ID" value="MBJ8381899.1"/>
    <property type="molecule type" value="Genomic_DNA"/>
</dbReference>
<keyword evidence="10" id="KW-1185">Reference proteome</keyword>
<dbReference type="InterPro" id="IPR016514">
    <property type="entry name" value="EcpA"/>
</dbReference>
<dbReference type="InterPro" id="IPR038478">
    <property type="entry name" value="Fimbrillin_EcpA_sf"/>
</dbReference>
<feature type="chain" id="PRO_5046896267" description="Common pilus major fimbrillin subunit EcpA" evidence="8">
    <location>
        <begin position="22"/>
        <end position="197"/>
    </location>
</feature>
<evidence type="ECO:0000313" key="9">
    <source>
        <dbReference type="EMBL" id="MBJ8381899.1"/>
    </source>
</evidence>